<protein>
    <recommendedName>
        <fullName evidence="3">Secreted protein</fullName>
    </recommendedName>
</protein>
<evidence type="ECO:0008006" key="3">
    <source>
        <dbReference type="Google" id="ProtNLM"/>
    </source>
</evidence>
<reference evidence="1 2" key="1">
    <citation type="submission" date="2023-09" db="EMBL/GenBank/DDBJ databases">
        <authorList>
            <person name="Wang M."/>
        </authorList>
    </citation>
    <scope>NUCLEOTIDE SEQUENCE [LARGE SCALE GENOMIC DNA]</scope>
    <source>
        <strain evidence="1">GT-2023</strain>
        <tissue evidence="1">Liver</tissue>
    </source>
</reference>
<accession>A0ABR3MFG8</accession>
<organism evidence="1 2">
    <name type="scientific">Cirrhinus molitorella</name>
    <name type="common">mud carp</name>
    <dbReference type="NCBI Taxonomy" id="172907"/>
    <lineage>
        <taxon>Eukaryota</taxon>
        <taxon>Metazoa</taxon>
        <taxon>Chordata</taxon>
        <taxon>Craniata</taxon>
        <taxon>Vertebrata</taxon>
        <taxon>Euteleostomi</taxon>
        <taxon>Actinopterygii</taxon>
        <taxon>Neopterygii</taxon>
        <taxon>Teleostei</taxon>
        <taxon>Ostariophysi</taxon>
        <taxon>Cypriniformes</taxon>
        <taxon>Cyprinidae</taxon>
        <taxon>Labeoninae</taxon>
        <taxon>Labeonini</taxon>
        <taxon>Cirrhinus</taxon>
    </lineage>
</organism>
<gene>
    <name evidence="1" type="ORF">QQF64_006439</name>
</gene>
<evidence type="ECO:0000313" key="1">
    <source>
        <dbReference type="EMBL" id="KAL1263700.1"/>
    </source>
</evidence>
<proteinExistence type="predicted"/>
<comment type="caution">
    <text evidence="1">The sequence shown here is derived from an EMBL/GenBank/DDBJ whole genome shotgun (WGS) entry which is preliminary data.</text>
</comment>
<evidence type="ECO:0000313" key="2">
    <source>
        <dbReference type="Proteomes" id="UP001558613"/>
    </source>
</evidence>
<name>A0ABR3MFG8_9TELE</name>
<keyword evidence="2" id="KW-1185">Reference proteome</keyword>
<sequence>MSFRAVHLTRVFVSSIGRTQTMHRSSSGFKQFLHCFAVDGCIGIGIQPASLSHGCQANIHHLPVCYRRG</sequence>
<dbReference type="Proteomes" id="UP001558613">
    <property type="component" value="Unassembled WGS sequence"/>
</dbReference>
<dbReference type="EMBL" id="JAYMGO010000013">
    <property type="protein sequence ID" value="KAL1263700.1"/>
    <property type="molecule type" value="Genomic_DNA"/>
</dbReference>